<gene>
    <name evidence="2" type="ORF">CEP54_013790</name>
</gene>
<evidence type="ECO:0000256" key="1">
    <source>
        <dbReference type="SAM" id="Phobius"/>
    </source>
</evidence>
<reference evidence="2 3" key="1">
    <citation type="submission" date="2017-06" db="EMBL/GenBank/DDBJ databases">
        <title>Comparative genomic analysis of Ambrosia Fusariam Clade fungi.</title>
        <authorList>
            <person name="Stajich J.E."/>
            <person name="Carrillo J."/>
            <person name="Kijimoto T."/>
            <person name="Eskalen A."/>
            <person name="O'Donnell K."/>
            <person name="Kasson M."/>
        </authorList>
    </citation>
    <scope>NUCLEOTIDE SEQUENCE [LARGE SCALE GENOMIC DNA]</scope>
    <source>
        <strain evidence="2 3">NRRL62584</strain>
    </source>
</reference>
<evidence type="ECO:0000313" key="2">
    <source>
        <dbReference type="EMBL" id="RSL46566.1"/>
    </source>
</evidence>
<accession>A0A428P0G8</accession>
<feature type="transmembrane region" description="Helical" evidence="1">
    <location>
        <begin position="234"/>
        <end position="257"/>
    </location>
</feature>
<keyword evidence="3" id="KW-1185">Reference proteome</keyword>
<evidence type="ECO:0000313" key="3">
    <source>
        <dbReference type="Proteomes" id="UP000288168"/>
    </source>
</evidence>
<dbReference type="InterPro" id="IPR046536">
    <property type="entry name" value="DUF6601"/>
</dbReference>
<organism evidence="2 3">
    <name type="scientific">Fusarium duplospermum</name>
    <dbReference type="NCBI Taxonomy" id="1325734"/>
    <lineage>
        <taxon>Eukaryota</taxon>
        <taxon>Fungi</taxon>
        <taxon>Dikarya</taxon>
        <taxon>Ascomycota</taxon>
        <taxon>Pezizomycotina</taxon>
        <taxon>Sordariomycetes</taxon>
        <taxon>Hypocreomycetidae</taxon>
        <taxon>Hypocreales</taxon>
        <taxon>Nectriaceae</taxon>
        <taxon>Fusarium</taxon>
        <taxon>Fusarium solani species complex</taxon>
    </lineage>
</organism>
<sequence>MSTAYPLLAPPFAPSKALRSSADRALPIYFRFQDQLYNTRENLGSFLDKDLFTPKIGAVLDYLWLAGLPRPARPLHHQQLLQRIIHPTENPDNHLVWHEAGLFVKPIPEYLLDYEFWERNLCHSADLHRSACGLLLSYAWLISSKLDLRVAHDTGLLPTDIDFEMWTAFITDFTSRLDLRTMHQVDPRYGYGELRLTRLNTLYCLGAAGFSFHKLVYGYLSMSTQYRDFFQRNFGWIVAAFVYMSVVLSAMQVALATERFQHDARFQGFSYGVALVSIGFVLAAILSMLMICWSLFWFHLLSTRRYCDNVAAMRKRE</sequence>
<dbReference type="AlphaFoldDB" id="A0A428P0G8"/>
<keyword evidence="1" id="KW-0812">Transmembrane</keyword>
<dbReference type="PANTHER" id="PTHR34414">
    <property type="entry name" value="HET DOMAIN-CONTAINING PROTEIN-RELATED"/>
    <property type="match status" value="1"/>
</dbReference>
<dbReference type="EMBL" id="NKCI01000235">
    <property type="protein sequence ID" value="RSL46566.1"/>
    <property type="molecule type" value="Genomic_DNA"/>
</dbReference>
<keyword evidence="1" id="KW-0472">Membrane</keyword>
<comment type="caution">
    <text evidence="2">The sequence shown here is derived from an EMBL/GenBank/DDBJ whole genome shotgun (WGS) entry which is preliminary data.</text>
</comment>
<proteinExistence type="predicted"/>
<name>A0A428P0G8_9HYPO</name>
<feature type="transmembrane region" description="Helical" evidence="1">
    <location>
        <begin position="269"/>
        <end position="296"/>
    </location>
</feature>
<dbReference type="STRING" id="1325734.A0A428P0G8"/>
<dbReference type="Proteomes" id="UP000288168">
    <property type="component" value="Unassembled WGS sequence"/>
</dbReference>
<dbReference type="Pfam" id="PF20246">
    <property type="entry name" value="DUF6601"/>
    <property type="match status" value="1"/>
</dbReference>
<dbReference type="OrthoDB" id="5086500at2759"/>
<feature type="transmembrane region" description="Helical" evidence="1">
    <location>
        <begin position="202"/>
        <end position="222"/>
    </location>
</feature>
<protein>
    <submittedName>
        <fullName evidence="2">Uncharacterized protein</fullName>
    </submittedName>
</protein>
<keyword evidence="1" id="KW-1133">Transmembrane helix</keyword>
<dbReference type="PANTHER" id="PTHR34414:SF1">
    <property type="entry name" value="SUBTILISIN-LIKE SERINE PROTEASE"/>
    <property type="match status" value="1"/>
</dbReference>